<protein>
    <submittedName>
        <fullName evidence="6">Cellulose-binding protein</fullName>
    </submittedName>
</protein>
<dbReference type="InterPro" id="IPR048955">
    <property type="entry name" value="Cip1-like_core"/>
</dbReference>
<sequence length="419" mass="43833">MTATPPARRTWRPRTRTAAVAAASALIAAAAALLPLPSAQAAASGCKVDYTVNQWSGGYTAAIKITNLGPALSGWKLTWSYGADEKITSAWNATVTQSGKAVTAVDVGWNGSLATNGTADFGVQGTWSIADPPPANFALNGVGCNGTATPTPTPTISTSPTPTPTPTPTQNPTSGPTGQPTSQPTTPNPDPGCGSAVVCSGFEDQTGTVPSGAWQVVTPDCQGSGTASIDTSVTHSGTRSLRIDGRAGYCNHVFVGTTRDISKVSPVVYARMWVRHTTALPASHVTSITMADANDGGRDLRIGGQNGALQWNRQSDDATLPEQSPNGVAQSAPLPTNRWVCLRYEVDTTKQSMRTYLDNTEVPGLRVDGVPTQDIDSQWLRRTTAPRPTTFRLGWESYGSGDDTLWFDDVAVGAQPLSC</sequence>
<feature type="domain" description="CBM2" evidence="5">
    <location>
        <begin position="39"/>
        <end position="147"/>
    </location>
</feature>
<evidence type="ECO:0000256" key="4">
    <source>
        <dbReference type="SAM" id="SignalP"/>
    </source>
</evidence>
<keyword evidence="2" id="KW-0119">Carbohydrate metabolism</keyword>
<evidence type="ECO:0000256" key="3">
    <source>
        <dbReference type="SAM" id="MobiDB-lite"/>
    </source>
</evidence>
<dbReference type="SUPFAM" id="SSF49384">
    <property type="entry name" value="Carbohydrate-binding domain"/>
    <property type="match status" value="1"/>
</dbReference>
<dbReference type="KEGG" id="stri:C7M71_026685"/>
<keyword evidence="7" id="KW-1185">Reference proteome</keyword>
<dbReference type="Gene3D" id="2.60.120.200">
    <property type="match status" value="1"/>
</dbReference>
<dbReference type="InterPro" id="IPR008965">
    <property type="entry name" value="CBM2/CBM3_carb-bd_dom_sf"/>
</dbReference>
<keyword evidence="1 4" id="KW-0732">Signal</keyword>
<evidence type="ECO:0000313" key="6">
    <source>
        <dbReference type="EMBL" id="AXI80455.1"/>
    </source>
</evidence>
<dbReference type="Pfam" id="PF21340">
    <property type="entry name" value="Polysacc_lyase-like"/>
    <property type="match status" value="1"/>
</dbReference>
<dbReference type="GO" id="GO:0000272">
    <property type="term" value="P:polysaccharide catabolic process"/>
    <property type="evidence" value="ECO:0007669"/>
    <property type="project" value="UniProtKB-KW"/>
</dbReference>
<dbReference type="InterPro" id="IPR012291">
    <property type="entry name" value="CBM2_carb-bd_dom_sf"/>
</dbReference>
<reference evidence="7" key="1">
    <citation type="submission" date="2018-07" db="EMBL/GenBank/DDBJ databases">
        <title>Streptacidiphilus bronchialis DSM 106435 chromosome.</title>
        <authorList>
            <person name="Batra D."/>
            <person name="Gulvik C.A."/>
        </authorList>
    </citation>
    <scope>NUCLEOTIDE SEQUENCE [LARGE SCALE GENOMIC DNA]</scope>
    <source>
        <strain evidence="7">DSM 106435</strain>
    </source>
</reference>
<dbReference type="GO" id="GO:0004553">
    <property type="term" value="F:hydrolase activity, hydrolyzing O-glycosyl compounds"/>
    <property type="evidence" value="ECO:0007669"/>
    <property type="project" value="InterPro"/>
</dbReference>
<dbReference type="AlphaFoldDB" id="A0A345T3A0"/>
<gene>
    <name evidence="6" type="ORF">C7M71_026685</name>
</gene>
<dbReference type="Gene3D" id="2.60.40.290">
    <property type="match status" value="1"/>
</dbReference>
<dbReference type="Pfam" id="PF00553">
    <property type="entry name" value="CBM_2"/>
    <property type="match status" value="1"/>
</dbReference>
<evidence type="ECO:0000256" key="2">
    <source>
        <dbReference type="ARBA" id="ARBA00023326"/>
    </source>
</evidence>
<accession>A0A345T3A0</accession>
<evidence type="ECO:0000256" key="1">
    <source>
        <dbReference type="ARBA" id="ARBA00022729"/>
    </source>
</evidence>
<dbReference type="InterPro" id="IPR001919">
    <property type="entry name" value="CBD2"/>
</dbReference>
<feature type="region of interest" description="Disordered" evidence="3">
    <location>
        <begin position="140"/>
        <end position="199"/>
    </location>
</feature>
<dbReference type="OrthoDB" id="4817976at2"/>
<dbReference type="PROSITE" id="PS51173">
    <property type="entry name" value="CBM2"/>
    <property type="match status" value="1"/>
</dbReference>
<dbReference type="Proteomes" id="UP000249340">
    <property type="component" value="Chromosome"/>
</dbReference>
<name>A0A345T3A0_9ACTN</name>
<feature type="compositionally biased region" description="Low complexity" evidence="3">
    <location>
        <begin position="170"/>
        <end position="185"/>
    </location>
</feature>
<organism evidence="6 7">
    <name type="scientific">Peterkaempfera bronchialis</name>
    <dbReference type="NCBI Taxonomy" id="2126346"/>
    <lineage>
        <taxon>Bacteria</taxon>
        <taxon>Bacillati</taxon>
        <taxon>Actinomycetota</taxon>
        <taxon>Actinomycetes</taxon>
        <taxon>Kitasatosporales</taxon>
        <taxon>Streptomycetaceae</taxon>
        <taxon>Peterkaempfera</taxon>
    </lineage>
</organism>
<feature type="signal peptide" evidence="4">
    <location>
        <begin position="1"/>
        <end position="41"/>
    </location>
</feature>
<evidence type="ECO:0000313" key="7">
    <source>
        <dbReference type="Proteomes" id="UP000249340"/>
    </source>
</evidence>
<dbReference type="RefSeq" id="WP_111489380.1">
    <property type="nucleotide sequence ID" value="NZ_CP031264.1"/>
</dbReference>
<feature type="chain" id="PRO_5017014026" evidence="4">
    <location>
        <begin position="42"/>
        <end position="419"/>
    </location>
</feature>
<dbReference type="GO" id="GO:0030247">
    <property type="term" value="F:polysaccharide binding"/>
    <property type="evidence" value="ECO:0007669"/>
    <property type="project" value="UniProtKB-UniRule"/>
</dbReference>
<proteinExistence type="predicted"/>
<keyword evidence="2" id="KW-0624">Polysaccharide degradation</keyword>
<dbReference type="SMART" id="SM00637">
    <property type="entry name" value="CBD_II"/>
    <property type="match status" value="1"/>
</dbReference>
<feature type="compositionally biased region" description="Low complexity" evidence="3">
    <location>
        <begin position="145"/>
        <end position="160"/>
    </location>
</feature>
<evidence type="ECO:0000259" key="5">
    <source>
        <dbReference type="PROSITE" id="PS51173"/>
    </source>
</evidence>
<dbReference type="EMBL" id="CP031264">
    <property type="protein sequence ID" value="AXI80455.1"/>
    <property type="molecule type" value="Genomic_DNA"/>
</dbReference>